<gene>
    <name evidence="1" type="ORF">BACVE_001878</name>
</gene>
<proteinExistence type="predicted"/>
<dbReference type="Proteomes" id="UP000587477">
    <property type="component" value="Chromosome"/>
</dbReference>
<protein>
    <submittedName>
        <fullName evidence="1">Uncharacterized protein</fullName>
    </submittedName>
</protein>
<evidence type="ECO:0000313" key="2">
    <source>
        <dbReference type="Proteomes" id="UP000587477"/>
    </source>
</evidence>
<accession>A0A7W4LVN9</accession>
<name>A0A7W4LVN9_BACVE</name>
<dbReference type="AlphaFoldDB" id="A0A7W4LVN9"/>
<sequence>MSCNEQIWNNKLEMFFKCILVVALYKNSKEVPFEFSPKLFKEQYVKGSHF</sequence>
<organism evidence="1 2">
    <name type="scientific">Bacillus velezensis</name>
    <dbReference type="NCBI Taxonomy" id="492670"/>
    <lineage>
        <taxon>Bacteria</taxon>
        <taxon>Bacillati</taxon>
        <taxon>Bacillota</taxon>
        <taxon>Bacilli</taxon>
        <taxon>Bacillales</taxon>
        <taxon>Bacillaceae</taxon>
        <taxon>Bacillus</taxon>
        <taxon>Bacillus amyloliquefaciens group</taxon>
    </lineage>
</organism>
<reference evidence="2" key="1">
    <citation type="submission" date="2020-10" db="EMBL/GenBank/DDBJ databases">
        <title>Complete genome sequence of Bacillus velezensis NST6.</title>
        <authorList>
            <person name="Choi J."/>
        </authorList>
    </citation>
    <scope>NUCLEOTIDE SEQUENCE [LARGE SCALE GENOMIC DNA]</scope>
    <source>
        <strain evidence="2">NST6</strain>
    </source>
</reference>
<dbReference type="EMBL" id="CP063687">
    <property type="protein sequence ID" value="QOY26867.1"/>
    <property type="molecule type" value="Genomic_DNA"/>
</dbReference>
<evidence type="ECO:0000313" key="1">
    <source>
        <dbReference type="EMBL" id="QOY26867.1"/>
    </source>
</evidence>